<gene>
    <name evidence="1" type="ORF">MNBD_BACTEROID01-187</name>
</gene>
<sequence length="49" mass="5953">MLKTFAFMINYTSQNQLSLELFKHPFEQELDKAKRIWSEQHKNPVTRDI</sequence>
<reference evidence="1" key="1">
    <citation type="submission" date="2018-06" db="EMBL/GenBank/DDBJ databases">
        <authorList>
            <person name="Zhirakovskaya E."/>
        </authorList>
    </citation>
    <scope>NUCLEOTIDE SEQUENCE</scope>
</reference>
<evidence type="ECO:0000313" key="1">
    <source>
        <dbReference type="EMBL" id="VAW19311.1"/>
    </source>
</evidence>
<dbReference type="EMBL" id="UOEP01000097">
    <property type="protein sequence ID" value="VAW19311.1"/>
    <property type="molecule type" value="Genomic_DNA"/>
</dbReference>
<accession>A0A3B0TKU5</accession>
<dbReference type="AlphaFoldDB" id="A0A3B0TKU5"/>
<name>A0A3B0TKU5_9ZZZZ</name>
<protein>
    <submittedName>
        <fullName evidence="1">Uncharacterized protein</fullName>
    </submittedName>
</protein>
<proteinExistence type="predicted"/>
<organism evidence="1">
    <name type="scientific">hydrothermal vent metagenome</name>
    <dbReference type="NCBI Taxonomy" id="652676"/>
    <lineage>
        <taxon>unclassified sequences</taxon>
        <taxon>metagenomes</taxon>
        <taxon>ecological metagenomes</taxon>
    </lineage>
</organism>